<accession>A0A7J0CXT6</accession>
<protein>
    <submittedName>
        <fullName evidence="1">Uncharacterized protein</fullName>
    </submittedName>
</protein>
<evidence type="ECO:0000313" key="1">
    <source>
        <dbReference type="EMBL" id="GFN06555.1"/>
    </source>
</evidence>
<dbReference type="Proteomes" id="UP000498740">
    <property type="component" value="Unassembled WGS sequence"/>
</dbReference>
<evidence type="ECO:0000313" key="2">
    <source>
        <dbReference type="Proteomes" id="UP000498740"/>
    </source>
</evidence>
<name>A0A7J0CXT6_STRMI</name>
<comment type="caution">
    <text evidence="1">The sequence shown here is derived from an EMBL/GenBank/DDBJ whole genome shotgun (WGS) entry which is preliminary data.</text>
</comment>
<organism evidence="1 2">
    <name type="scientific">Streptomyces microflavus</name>
    <name type="common">Streptomyces lipmanii</name>
    <dbReference type="NCBI Taxonomy" id="1919"/>
    <lineage>
        <taxon>Bacteria</taxon>
        <taxon>Bacillati</taxon>
        <taxon>Actinomycetota</taxon>
        <taxon>Actinomycetes</taxon>
        <taxon>Kitasatosporales</taxon>
        <taxon>Streptomycetaceae</taxon>
        <taxon>Streptomyces</taxon>
    </lineage>
</organism>
<dbReference type="AlphaFoldDB" id="A0A7J0CXT6"/>
<gene>
    <name evidence="1" type="ORF">Smic_51110</name>
</gene>
<proteinExistence type="predicted"/>
<sequence length="112" mass="10236">MGGGFSGEGGDEGGGVGVVGDVFGGGGELVEHAVHVGAVEGVGGVEGVGFVAGVAECGGDVLGGVGGAGYDGGVGGVDGGDVDVGFVAGEVGRMVCSGAWMAIMVPPGAWIA</sequence>
<dbReference type="EMBL" id="BLWD01000001">
    <property type="protein sequence ID" value="GFN06555.1"/>
    <property type="molecule type" value="Genomic_DNA"/>
</dbReference>
<reference evidence="1 2" key="1">
    <citation type="submission" date="2020-05" db="EMBL/GenBank/DDBJ databases">
        <title>Whole genome shotgun sequence of Streptomyces microflavus NBRC 13062.</title>
        <authorList>
            <person name="Komaki H."/>
            <person name="Tamura T."/>
        </authorList>
    </citation>
    <scope>NUCLEOTIDE SEQUENCE [LARGE SCALE GENOMIC DNA]</scope>
    <source>
        <strain evidence="1 2">NBRC 13062</strain>
    </source>
</reference>